<evidence type="ECO:0000313" key="2">
    <source>
        <dbReference type="EMBL" id="MEP1058695.1"/>
    </source>
</evidence>
<reference evidence="2 3" key="1">
    <citation type="submission" date="2022-04" db="EMBL/GenBank/DDBJ databases">
        <title>Positive selection, recombination, and allopatry shape intraspecific diversity of widespread and dominant cyanobacteria.</title>
        <authorList>
            <person name="Wei J."/>
            <person name="Shu W."/>
            <person name="Hu C."/>
        </authorList>
    </citation>
    <scope>NUCLEOTIDE SEQUENCE [LARGE SCALE GENOMIC DNA]</scope>
    <source>
        <strain evidence="2 3">AS-A4</strain>
    </source>
</reference>
<gene>
    <name evidence="2" type="ORF">NDI38_09615</name>
</gene>
<keyword evidence="1" id="KW-0812">Transmembrane</keyword>
<keyword evidence="1" id="KW-1133">Transmembrane helix</keyword>
<protein>
    <submittedName>
        <fullName evidence="2">Uncharacterized protein</fullName>
    </submittedName>
</protein>
<sequence length="47" mass="4941">MHHNVINALSLLVAYGMDAALPLLAIAYGGQVLARGLSALHRRTSSP</sequence>
<keyword evidence="3" id="KW-1185">Reference proteome</keyword>
<dbReference type="EMBL" id="JAMPLM010000006">
    <property type="protein sequence ID" value="MEP1058695.1"/>
    <property type="molecule type" value="Genomic_DNA"/>
</dbReference>
<organism evidence="2 3">
    <name type="scientific">Stenomitos frigidus AS-A4</name>
    <dbReference type="NCBI Taxonomy" id="2933935"/>
    <lineage>
        <taxon>Bacteria</taxon>
        <taxon>Bacillati</taxon>
        <taxon>Cyanobacteriota</taxon>
        <taxon>Cyanophyceae</taxon>
        <taxon>Leptolyngbyales</taxon>
        <taxon>Leptolyngbyaceae</taxon>
        <taxon>Stenomitos</taxon>
    </lineage>
</organism>
<dbReference type="Proteomes" id="UP001476950">
    <property type="component" value="Unassembled WGS sequence"/>
</dbReference>
<dbReference type="RefSeq" id="WP_190447385.1">
    <property type="nucleotide sequence ID" value="NZ_JAMPLM010000006.1"/>
</dbReference>
<keyword evidence="1" id="KW-0472">Membrane</keyword>
<evidence type="ECO:0000313" key="3">
    <source>
        <dbReference type="Proteomes" id="UP001476950"/>
    </source>
</evidence>
<comment type="caution">
    <text evidence="2">The sequence shown here is derived from an EMBL/GenBank/DDBJ whole genome shotgun (WGS) entry which is preliminary data.</text>
</comment>
<proteinExistence type="predicted"/>
<name>A0ABV0KJZ8_9CYAN</name>
<feature type="transmembrane region" description="Helical" evidence="1">
    <location>
        <begin position="12"/>
        <end position="34"/>
    </location>
</feature>
<evidence type="ECO:0000256" key="1">
    <source>
        <dbReference type="SAM" id="Phobius"/>
    </source>
</evidence>
<accession>A0ABV0KJZ8</accession>